<dbReference type="InterPro" id="IPR036390">
    <property type="entry name" value="WH_DNA-bd_sf"/>
</dbReference>
<dbReference type="InterPro" id="IPR000086">
    <property type="entry name" value="NUDIX_hydrolase_dom"/>
</dbReference>
<sequence>MFSAYMVASPNKSGKRGRTTPESPEEAAFLERYEAAEFERPSVTVDVVLLTVRNGELFTLVVPRAEHPHKGRWALPGGFVRIHEPLEDAAFRVLRTKCSLENVYVEQLCTFGEPDRDPRMRVISIGYFALVDARRFDQSHASPRRSGQGTMARVVVPWEGEAGGPVTLVSAETGEPMPLAFDHEDILGAAVRRIRGKLDYSPIGFQLLPERFTLLALQEVHETVLGRKLNKDSFRRRMLASGELAATGEMQSGVDHRPAELYRFLRRSAV</sequence>
<evidence type="ECO:0000256" key="1">
    <source>
        <dbReference type="SAM" id="MobiDB-lite"/>
    </source>
</evidence>
<dbReference type="PANTHER" id="PTHR43736:SF4">
    <property type="entry name" value="SLR1690 PROTEIN"/>
    <property type="match status" value="1"/>
</dbReference>
<gene>
    <name evidence="4" type="ORF">LZC94_03920</name>
</gene>
<dbReference type="InterPro" id="IPR054105">
    <property type="entry name" value="WHD_NrtR"/>
</dbReference>
<dbReference type="InterPro" id="IPR015797">
    <property type="entry name" value="NUDIX_hydrolase-like_dom_sf"/>
</dbReference>
<keyword evidence="5" id="KW-1185">Reference proteome</keyword>
<protein>
    <submittedName>
        <fullName evidence="4">NUDIX domain-containing protein</fullName>
    </submittedName>
</protein>
<feature type="domain" description="NrtR DNA-binding winged helix" evidence="3">
    <location>
        <begin position="204"/>
        <end position="264"/>
    </location>
</feature>
<dbReference type="Gene3D" id="1.10.10.10">
    <property type="entry name" value="Winged helix-like DNA-binding domain superfamily/Winged helix DNA-binding domain"/>
    <property type="match status" value="1"/>
</dbReference>
<evidence type="ECO:0000313" key="4">
    <source>
        <dbReference type="EMBL" id="WXB16427.1"/>
    </source>
</evidence>
<dbReference type="EMBL" id="CP089984">
    <property type="protein sequence ID" value="WXB16427.1"/>
    <property type="molecule type" value="Genomic_DNA"/>
</dbReference>
<dbReference type="InterPro" id="IPR011213">
    <property type="entry name" value="NMN_biosyn"/>
</dbReference>
<evidence type="ECO:0000259" key="3">
    <source>
        <dbReference type="Pfam" id="PF21906"/>
    </source>
</evidence>
<dbReference type="Pfam" id="PF00293">
    <property type="entry name" value="NUDIX"/>
    <property type="match status" value="1"/>
</dbReference>
<dbReference type="SUPFAM" id="SSF46785">
    <property type="entry name" value="Winged helix' DNA-binding domain"/>
    <property type="match status" value="1"/>
</dbReference>
<dbReference type="Gene3D" id="3.90.79.10">
    <property type="entry name" value="Nucleoside Triphosphate Pyrophosphohydrolase"/>
    <property type="match status" value="1"/>
</dbReference>
<dbReference type="PIRSF" id="PIRSF019423">
    <property type="entry name" value="NMN_biosyn"/>
    <property type="match status" value="1"/>
</dbReference>
<feature type="region of interest" description="Disordered" evidence="1">
    <location>
        <begin position="1"/>
        <end position="24"/>
    </location>
</feature>
<organism evidence="4 5">
    <name type="scientific">Pendulispora albinea</name>
    <dbReference type="NCBI Taxonomy" id="2741071"/>
    <lineage>
        <taxon>Bacteria</taxon>
        <taxon>Pseudomonadati</taxon>
        <taxon>Myxococcota</taxon>
        <taxon>Myxococcia</taxon>
        <taxon>Myxococcales</taxon>
        <taxon>Sorangiineae</taxon>
        <taxon>Pendulisporaceae</taxon>
        <taxon>Pendulispora</taxon>
    </lineage>
</organism>
<evidence type="ECO:0000259" key="2">
    <source>
        <dbReference type="Pfam" id="PF00293"/>
    </source>
</evidence>
<feature type="domain" description="Nudix hydrolase" evidence="2">
    <location>
        <begin position="43"/>
        <end position="133"/>
    </location>
</feature>
<dbReference type="Proteomes" id="UP001370348">
    <property type="component" value="Chromosome"/>
</dbReference>
<dbReference type="InterPro" id="IPR036388">
    <property type="entry name" value="WH-like_DNA-bd_sf"/>
</dbReference>
<name>A0ABZ2M0C1_9BACT</name>
<dbReference type="RefSeq" id="WP_394826054.1">
    <property type="nucleotide sequence ID" value="NZ_CP089984.1"/>
</dbReference>
<accession>A0ABZ2M0C1</accession>
<proteinExistence type="predicted"/>
<dbReference type="SUPFAM" id="SSF55811">
    <property type="entry name" value="Nudix"/>
    <property type="match status" value="1"/>
</dbReference>
<evidence type="ECO:0000313" key="5">
    <source>
        <dbReference type="Proteomes" id="UP001370348"/>
    </source>
</evidence>
<reference evidence="4 5" key="1">
    <citation type="submission" date="2021-12" db="EMBL/GenBank/DDBJ databases">
        <title>Discovery of the Pendulisporaceae a myxobacterial family with distinct sporulation behavior and unique specialized metabolism.</title>
        <authorList>
            <person name="Garcia R."/>
            <person name="Popoff A."/>
            <person name="Bader C.D."/>
            <person name="Loehr J."/>
            <person name="Walesch S."/>
            <person name="Walt C."/>
            <person name="Boldt J."/>
            <person name="Bunk B."/>
            <person name="Haeckl F.J.F.P.J."/>
            <person name="Gunesch A.P."/>
            <person name="Birkelbach J."/>
            <person name="Nuebel U."/>
            <person name="Pietschmann T."/>
            <person name="Bach T."/>
            <person name="Mueller R."/>
        </authorList>
    </citation>
    <scope>NUCLEOTIDE SEQUENCE [LARGE SCALE GENOMIC DNA]</scope>
    <source>
        <strain evidence="4 5">MSr11954</strain>
    </source>
</reference>
<dbReference type="CDD" id="cd18873">
    <property type="entry name" value="NUDIX_NadM_like"/>
    <property type="match status" value="1"/>
</dbReference>
<dbReference type="Pfam" id="PF21906">
    <property type="entry name" value="WHD_NrtR"/>
    <property type="match status" value="1"/>
</dbReference>
<dbReference type="PANTHER" id="PTHR43736">
    <property type="entry name" value="ADP-RIBOSE PYROPHOSPHATASE"/>
    <property type="match status" value="1"/>
</dbReference>